<protein>
    <submittedName>
        <fullName evidence="1">Uncharacterized protein</fullName>
    </submittedName>
</protein>
<name>A0ABM7SDU2_9HELI</name>
<dbReference type="Proteomes" id="UP000826146">
    <property type="component" value="Chromosome"/>
</dbReference>
<dbReference type="EMBL" id="AP024819">
    <property type="protein sequence ID" value="BCZ18552.1"/>
    <property type="molecule type" value="Genomic_DNA"/>
</dbReference>
<sequence length="61" mass="6510">MGACKPVAEGGMSCVTPGFLNQPHPTNPATNPTDRHKEAAFFKAPTPNAKFASCFITQTFK</sequence>
<gene>
    <name evidence="1" type="ORF">NHP190012_01940</name>
</gene>
<reference evidence="1 2" key="1">
    <citation type="submission" date="2021-07" db="EMBL/GenBank/DDBJ databases">
        <title>Novel Helicobacter sp. Isolated from a cat.</title>
        <authorList>
            <person name="Rimbara E."/>
            <person name="Suzuki M."/>
        </authorList>
    </citation>
    <scope>NUCLEOTIDE SEQUENCE [LARGE SCALE GENOMIC DNA]</scope>
    <source>
        <strain evidence="2">NHP19-012</strain>
    </source>
</reference>
<keyword evidence="2" id="KW-1185">Reference proteome</keyword>
<evidence type="ECO:0000313" key="1">
    <source>
        <dbReference type="EMBL" id="BCZ18552.1"/>
    </source>
</evidence>
<evidence type="ECO:0000313" key="2">
    <source>
        <dbReference type="Proteomes" id="UP000826146"/>
    </source>
</evidence>
<organism evidence="1 2">
    <name type="scientific">Helicobacter gastrofelis</name>
    <dbReference type="NCBI Taxonomy" id="2849642"/>
    <lineage>
        <taxon>Bacteria</taxon>
        <taxon>Pseudomonadati</taxon>
        <taxon>Campylobacterota</taxon>
        <taxon>Epsilonproteobacteria</taxon>
        <taxon>Campylobacterales</taxon>
        <taxon>Helicobacteraceae</taxon>
        <taxon>Helicobacter</taxon>
    </lineage>
</organism>
<accession>A0ABM7SDU2</accession>
<proteinExistence type="predicted"/>